<gene>
    <name evidence="1" type="ORF">AVEN_120203_1</name>
</gene>
<dbReference type="OrthoDB" id="6430750at2759"/>
<sequence>ELPEADAENPVGLIKVSREVFKDTQKKDPSLAECWKKGEKDNNEEFEIEREVLFRKVKDHRGVVRKQLVIPVELRLEILKLCHEA</sequence>
<reference evidence="1 2" key="1">
    <citation type="journal article" date="2019" name="Sci. Rep.">
        <title>Orb-weaving spider Araneus ventricosus genome elucidates the spidroin gene catalogue.</title>
        <authorList>
            <person name="Kono N."/>
            <person name="Nakamura H."/>
            <person name="Ohtoshi R."/>
            <person name="Moran D.A.P."/>
            <person name="Shinohara A."/>
            <person name="Yoshida Y."/>
            <person name="Fujiwara M."/>
            <person name="Mori M."/>
            <person name="Tomita M."/>
            <person name="Arakawa K."/>
        </authorList>
    </citation>
    <scope>NUCLEOTIDE SEQUENCE [LARGE SCALE GENOMIC DNA]</scope>
</reference>
<evidence type="ECO:0000313" key="1">
    <source>
        <dbReference type="EMBL" id="GBO13167.1"/>
    </source>
</evidence>
<name>A0A4Y2UNQ1_ARAVE</name>
<evidence type="ECO:0000313" key="2">
    <source>
        <dbReference type="Proteomes" id="UP000499080"/>
    </source>
</evidence>
<keyword evidence="2" id="KW-1185">Reference proteome</keyword>
<dbReference type="EMBL" id="BGPR01037536">
    <property type="protein sequence ID" value="GBO13167.1"/>
    <property type="molecule type" value="Genomic_DNA"/>
</dbReference>
<protein>
    <submittedName>
        <fullName evidence="1">Uncharacterized protein</fullName>
    </submittedName>
</protein>
<dbReference type="AlphaFoldDB" id="A0A4Y2UNQ1"/>
<feature type="non-terminal residue" evidence="1">
    <location>
        <position position="1"/>
    </location>
</feature>
<comment type="caution">
    <text evidence="1">The sequence shown here is derived from an EMBL/GenBank/DDBJ whole genome shotgun (WGS) entry which is preliminary data.</text>
</comment>
<dbReference type="Proteomes" id="UP000499080">
    <property type="component" value="Unassembled WGS sequence"/>
</dbReference>
<accession>A0A4Y2UNQ1</accession>
<proteinExistence type="predicted"/>
<organism evidence="1 2">
    <name type="scientific">Araneus ventricosus</name>
    <name type="common">Orbweaver spider</name>
    <name type="synonym">Epeira ventricosa</name>
    <dbReference type="NCBI Taxonomy" id="182803"/>
    <lineage>
        <taxon>Eukaryota</taxon>
        <taxon>Metazoa</taxon>
        <taxon>Ecdysozoa</taxon>
        <taxon>Arthropoda</taxon>
        <taxon>Chelicerata</taxon>
        <taxon>Arachnida</taxon>
        <taxon>Araneae</taxon>
        <taxon>Araneomorphae</taxon>
        <taxon>Entelegynae</taxon>
        <taxon>Araneoidea</taxon>
        <taxon>Araneidae</taxon>
        <taxon>Araneus</taxon>
    </lineage>
</organism>